<evidence type="ECO:0000256" key="5">
    <source>
        <dbReference type="HAMAP-Rule" id="MF_01222"/>
    </source>
</evidence>
<evidence type="ECO:0000259" key="6">
    <source>
        <dbReference type="Pfam" id="PF01951"/>
    </source>
</evidence>
<dbReference type="InterPro" id="IPR023572">
    <property type="entry name" value="Archease_dom"/>
</dbReference>
<evidence type="ECO:0000313" key="12">
    <source>
        <dbReference type="Proteomes" id="UP000590564"/>
    </source>
</evidence>
<dbReference type="NCBIfam" id="NF001617">
    <property type="entry name" value="PRK00407.1"/>
    <property type="match status" value="1"/>
</dbReference>
<sequence length="138" mass="16218">MYNYFETTADIGIIAFGKTLEESFENSARGLSNIMVDIESIEKIEKHSFKVISEDLFGLLYDFLTELLILHDSELLIFSEFNVKIEKNKCYELSCVAFGDRYSKDKYEPKEEVKAITYHRMEIIKNENCWKTQFIVDL</sequence>
<dbReference type="EMBL" id="JACHED010000002">
    <property type="protein sequence ID" value="MBB6497092.1"/>
    <property type="molecule type" value="Genomic_DNA"/>
</dbReference>
<dbReference type="GeneID" id="36101428"/>
<dbReference type="KEGG" id="mmad:MMJJ_03330"/>
<dbReference type="InterPro" id="IPR036820">
    <property type="entry name" value="Archease_dom_sf"/>
</dbReference>
<accession>A0A2L1C970</accession>
<dbReference type="GO" id="GO:0005509">
    <property type="term" value="F:calcium ion binding"/>
    <property type="evidence" value="ECO:0007669"/>
    <property type="project" value="UniProtKB-UniRule"/>
</dbReference>
<dbReference type="Gene3D" id="3.55.10.10">
    <property type="entry name" value="Archease domain"/>
    <property type="match status" value="1"/>
</dbReference>
<dbReference type="Pfam" id="PF01951">
    <property type="entry name" value="Archease"/>
    <property type="match status" value="1"/>
</dbReference>
<evidence type="ECO:0000256" key="3">
    <source>
        <dbReference type="ARBA" id="ARBA00022723"/>
    </source>
</evidence>
<dbReference type="GO" id="GO:0006388">
    <property type="term" value="P:tRNA splicing, via endonucleolytic cleavage and ligation"/>
    <property type="evidence" value="ECO:0007669"/>
    <property type="project" value="UniProtKB-UniRule"/>
</dbReference>
<evidence type="ECO:0000256" key="1">
    <source>
        <dbReference type="ARBA" id="ARBA00007963"/>
    </source>
</evidence>
<name>A0A2L1C970_METMI</name>
<reference evidence="7" key="2">
    <citation type="submission" date="2018-02" db="EMBL/GenBank/DDBJ databases">
        <title>Complete genome sequence of the Methanococcus maripaludis type strain JJ (DSM 2067), a model for selenoprotein synthesis in Archaea.</title>
        <authorList>
            <person name="Poehlein A."/>
            <person name="Heym D."/>
            <person name="Quitzke V."/>
            <person name="Fersch J."/>
            <person name="Daniel R."/>
            <person name="Rother M."/>
        </authorList>
    </citation>
    <scope>NUCLEOTIDE SEQUENCE [LARGE SCALE GENOMIC DNA]</scope>
    <source>
        <strain evidence="7">DSM 2067</strain>
    </source>
</reference>
<dbReference type="AlphaFoldDB" id="A0A2L1C970"/>
<reference evidence="9 12" key="3">
    <citation type="submission" date="2020-08" db="EMBL/GenBank/DDBJ databases">
        <title>Genomic Encyclopedia of Type Strains, Phase IV (KMG-V): Genome sequencing to study the core and pangenomes of soil and plant-associated prokaryotes.</title>
        <authorList>
            <person name="Whitman W."/>
        </authorList>
    </citation>
    <scope>NUCLEOTIDE SEQUENCE [LARGE SCALE GENOMIC DNA]</scope>
    <source>
        <strain evidence="8 11">C13</strain>
        <strain evidence="9 12">D1</strain>
    </source>
</reference>
<dbReference type="EMBL" id="CP026606">
    <property type="protein sequence ID" value="AVB75750.1"/>
    <property type="molecule type" value="Genomic_DNA"/>
</dbReference>
<dbReference type="Proteomes" id="UP000590564">
    <property type="component" value="Unassembled WGS sequence"/>
</dbReference>
<feature type="domain" description="Archease" evidence="6">
    <location>
        <begin position="2"/>
        <end position="138"/>
    </location>
</feature>
<feature type="binding site" evidence="5">
    <location>
        <position position="138"/>
    </location>
    <ligand>
        <name>Ca(2+)</name>
        <dbReference type="ChEBI" id="CHEBI:29108"/>
    </ligand>
</feature>
<dbReference type="RefSeq" id="WP_104837400.1">
    <property type="nucleotide sequence ID" value="NZ_CP026606.1"/>
</dbReference>
<dbReference type="InterPro" id="IPR022952">
    <property type="entry name" value="Archease_arc"/>
</dbReference>
<evidence type="ECO:0000256" key="2">
    <source>
        <dbReference type="ARBA" id="ARBA00022694"/>
    </source>
</evidence>
<feature type="binding site" evidence="5">
    <location>
        <position position="10"/>
    </location>
    <ligand>
        <name>Ca(2+)</name>
        <dbReference type="ChEBI" id="CHEBI:29108"/>
    </ligand>
</feature>
<reference evidence="10" key="1">
    <citation type="journal article" date="2018" name="Genome Announc.">
        <title>Complete Genome Sequence of the Methanococcus maripaludis Type Strain JJ (DSM 2067), a Model for Selenoprotein Synthesis in Archaea.</title>
        <authorList>
            <person name="Poehlein A."/>
            <person name="Heym D."/>
            <person name="Quitzke V."/>
            <person name="Fersch J."/>
            <person name="Daniel R."/>
            <person name="Rother M."/>
        </authorList>
    </citation>
    <scope>NUCLEOTIDE SEQUENCE [LARGE SCALE GENOMIC DNA]</scope>
    <source>
        <strain evidence="10">DSM 2067</strain>
    </source>
</reference>
<feature type="binding site" evidence="5">
    <location>
        <position position="137"/>
    </location>
    <ligand>
        <name>Ca(2+)</name>
        <dbReference type="ChEBI" id="CHEBI:29108"/>
    </ligand>
</feature>
<dbReference type="Proteomes" id="UP000567099">
    <property type="component" value="Unassembled WGS sequence"/>
</dbReference>
<proteinExistence type="inferred from homology"/>
<evidence type="ECO:0000256" key="4">
    <source>
        <dbReference type="ARBA" id="ARBA00022837"/>
    </source>
</evidence>
<dbReference type="Proteomes" id="UP000239462">
    <property type="component" value="Chromosome"/>
</dbReference>
<gene>
    <name evidence="8" type="ORF">HNP94_001166</name>
    <name evidence="9" type="ORF">HNP96_001133</name>
    <name evidence="7" type="ORF">MMJJ_03330</name>
</gene>
<evidence type="ECO:0000313" key="10">
    <source>
        <dbReference type="Proteomes" id="UP000239462"/>
    </source>
</evidence>
<protein>
    <recommendedName>
        <fullName evidence="5">Protein archease</fullName>
    </recommendedName>
</protein>
<dbReference type="InterPro" id="IPR002804">
    <property type="entry name" value="Archease"/>
</dbReference>
<comment type="function">
    <text evidence="5">Activates the tRNA-splicing ligase complex by facilitating the enzymatic turnover of catalytic subunit RtcB. Acts by promoting the guanylylation of RtcB, a key intermediate step in tRNA ligation. Can also alter the NTP specificity of RtcB such that ATP, dGTP or ITP is used efficiently.</text>
</comment>
<evidence type="ECO:0000313" key="9">
    <source>
        <dbReference type="EMBL" id="MBB6497092.1"/>
    </source>
</evidence>
<evidence type="ECO:0000313" key="11">
    <source>
        <dbReference type="Proteomes" id="UP000567099"/>
    </source>
</evidence>
<comment type="similarity">
    <text evidence="1 5">Belongs to the archease family.</text>
</comment>
<keyword evidence="3 5" id="KW-0479">Metal-binding</keyword>
<evidence type="ECO:0000313" key="8">
    <source>
        <dbReference type="EMBL" id="MBA2864166.1"/>
    </source>
</evidence>
<dbReference type="SUPFAM" id="SSF69819">
    <property type="entry name" value="MTH1598-like"/>
    <property type="match status" value="1"/>
</dbReference>
<dbReference type="PANTHER" id="PTHR12682">
    <property type="entry name" value="ARCHEASE"/>
    <property type="match status" value="1"/>
</dbReference>
<evidence type="ECO:0000313" key="7">
    <source>
        <dbReference type="EMBL" id="AVB75750.1"/>
    </source>
</evidence>
<dbReference type="HAMAP" id="MF_01222">
    <property type="entry name" value="Archease_arch"/>
    <property type="match status" value="1"/>
</dbReference>
<keyword evidence="2 5" id="KW-0819">tRNA processing</keyword>
<organism evidence="7 10">
    <name type="scientific">Methanococcus maripaludis</name>
    <name type="common">Methanococcus deltae</name>
    <dbReference type="NCBI Taxonomy" id="39152"/>
    <lineage>
        <taxon>Archaea</taxon>
        <taxon>Methanobacteriati</taxon>
        <taxon>Methanobacteriota</taxon>
        <taxon>Methanomada group</taxon>
        <taxon>Methanococci</taxon>
        <taxon>Methanococcales</taxon>
        <taxon>Methanococcaceae</taxon>
        <taxon>Methanococcus</taxon>
    </lineage>
</organism>
<keyword evidence="4 5" id="KW-0106">Calcium</keyword>
<dbReference type="EMBL" id="JACDUO010000001">
    <property type="protein sequence ID" value="MBA2864166.1"/>
    <property type="molecule type" value="Genomic_DNA"/>
</dbReference>
<dbReference type="PANTHER" id="PTHR12682:SF11">
    <property type="entry name" value="PROTEIN ARCHEASE"/>
    <property type="match status" value="1"/>
</dbReference>